<dbReference type="Pfam" id="PF05028">
    <property type="entry name" value="PARG_cat_C"/>
    <property type="match status" value="2"/>
</dbReference>
<evidence type="ECO:0000256" key="1">
    <source>
        <dbReference type="SAM" id="MobiDB-lite"/>
    </source>
</evidence>
<dbReference type="EMBL" id="JABDTM020026638">
    <property type="protein sequence ID" value="KAH0811690.1"/>
    <property type="molecule type" value="Genomic_DNA"/>
</dbReference>
<feature type="domain" description="PARG catalytic Macro" evidence="2">
    <location>
        <begin position="257"/>
        <end position="403"/>
    </location>
</feature>
<feature type="region of interest" description="Disordered" evidence="1">
    <location>
        <begin position="64"/>
        <end position="104"/>
    </location>
</feature>
<dbReference type="GO" id="GO:0009225">
    <property type="term" value="P:nucleotide-sugar metabolic process"/>
    <property type="evidence" value="ECO:0007669"/>
    <property type="project" value="TreeGrafter"/>
</dbReference>
<protein>
    <recommendedName>
        <fullName evidence="2">PARG catalytic Macro domain-containing protein</fullName>
    </recommendedName>
</protein>
<reference evidence="3" key="1">
    <citation type="journal article" date="2020" name="J Insects Food Feed">
        <title>The yellow mealworm (Tenebrio molitor) genome: a resource for the emerging insects as food and feed industry.</title>
        <authorList>
            <person name="Eriksson T."/>
            <person name="Andere A."/>
            <person name="Kelstrup H."/>
            <person name="Emery V."/>
            <person name="Picard C."/>
        </authorList>
    </citation>
    <scope>NUCLEOTIDE SEQUENCE</scope>
    <source>
        <strain evidence="3">Stoneville</strain>
        <tissue evidence="3">Whole head</tissue>
    </source>
</reference>
<dbReference type="GO" id="GO:0006282">
    <property type="term" value="P:regulation of DNA repair"/>
    <property type="evidence" value="ECO:0007669"/>
    <property type="project" value="InterPro"/>
</dbReference>
<dbReference type="GO" id="GO:0005634">
    <property type="term" value="C:nucleus"/>
    <property type="evidence" value="ECO:0007669"/>
    <property type="project" value="TreeGrafter"/>
</dbReference>
<dbReference type="Gene3D" id="2.40.128.20">
    <property type="match status" value="1"/>
</dbReference>
<dbReference type="GO" id="GO:1990966">
    <property type="term" value="P:ATP generation from poly-ADP-D-ribose"/>
    <property type="evidence" value="ECO:0007669"/>
    <property type="project" value="TreeGrafter"/>
</dbReference>
<proteinExistence type="predicted"/>
<dbReference type="GO" id="GO:0005975">
    <property type="term" value="P:carbohydrate metabolic process"/>
    <property type="evidence" value="ECO:0007669"/>
    <property type="project" value="InterPro"/>
</dbReference>
<dbReference type="GO" id="GO:0004649">
    <property type="term" value="F:poly(ADP-ribose) glycohydrolase activity"/>
    <property type="evidence" value="ECO:0007669"/>
    <property type="project" value="InterPro"/>
</dbReference>
<sequence length="938" mass="106935">MNPQQHVNIEQLMGMWYGIEILTHDVEEHYVRIGTSCPILHLSEDKDYPITTYSPLYKNYDYRYNYGERRPPNTRPNERNNYEYDQYGRPTQYPHNKNYNTRRYGTRNFNGKDYQFSEKRLRIWWDENGSGTEYHLRYNTSRPGFWISSGPQNGSELEPAFSHFAGTIQIIKAVGNHLVLTFCHQLPQRQLYTVLLSRQNKLDKADIHSVHSLLNRKGLNTNAIKKVCWNGSESVRMSLGTLFLLVVMTSKEWLTIEDWLECSLPLCPLQIKHEGKLERSEAESVQICFASSKIGGHVLSDGNTQECINLVTYPELLTVLLNVEALEDNEVLTVERIRHISRIVDPKNRACLEKLEVPQEMTICCVDADDYKKLPIGQYEEDNILRELNKCLLAFQQKQFQNNETSQNLHQNRQRRLSPIGESIGSTQSDPPVVPLITQQSCSTNRSGSPTSLCDNNNISNNKLRVQLEIEKNLQKKGQINNETLINNRRGRFIVLGSSGECLPVTRQPLESSKSIYSSCESSEEEFVSAKTSLDDGSEDENFHKRYSIDLETPERRHTFAQRLRDALRREVSDNFTSSEESSYAVGISVAGSDVQDRQIKVKRGGSTGFALREDSLDENFLQDSLQQERQWIDKFKSKQSGLSRKESNKSSEYSFSTEYSSELEEVYEQFSRWLQNPILETEKGTKKELEGRELAVVQFAGSLLKRTLSESFAGVPVPLAESADSSQNAEDYSTNKKNKLILSAKSLSLELARQKHKLAAQLIESKEPLDEEKPNFSSLTSEVEPSNILNLTSKKYRAWFISCVNEAIVQTLEDVSFNVNLPQEKQISQIIQKSENGLKPVSTGNWGCGSSKCGDVQLKVIIQWLAASVAGVPTLKYYTCGHQQLVKLDTVCRILVDRKWSVKDLAQATLRYSNQVLQGREVNGTLFEELIGIERTV</sequence>
<evidence type="ECO:0000313" key="3">
    <source>
        <dbReference type="EMBL" id="KAH0811690.1"/>
    </source>
</evidence>
<comment type="caution">
    <text evidence="3">The sequence shown here is derived from an EMBL/GenBank/DDBJ whole genome shotgun (WGS) entry which is preliminary data.</text>
</comment>
<keyword evidence="4" id="KW-1185">Reference proteome</keyword>
<dbReference type="Proteomes" id="UP000719412">
    <property type="component" value="Unassembled WGS sequence"/>
</dbReference>
<dbReference type="InterPro" id="IPR007724">
    <property type="entry name" value="Poly_GlycHdrlase"/>
</dbReference>
<feature type="compositionally biased region" description="Polar residues" evidence="1">
    <location>
        <begin position="93"/>
        <end position="104"/>
    </location>
</feature>
<dbReference type="PANTHER" id="PTHR12837">
    <property type="entry name" value="POLY ADP-RIBOSE GLYCOHYDROLASE"/>
    <property type="match status" value="1"/>
</dbReference>
<dbReference type="SUPFAM" id="SSF50814">
    <property type="entry name" value="Lipocalins"/>
    <property type="match status" value="1"/>
</dbReference>
<accession>A0A8J6H4J3</accession>
<dbReference type="AlphaFoldDB" id="A0A8J6H4J3"/>
<dbReference type="InterPro" id="IPR046372">
    <property type="entry name" value="PARG_cat_C"/>
</dbReference>
<evidence type="ECO:0000259" key="2">
    <source>
        <dbReference type="Pfam" id="PF05028"/>
    </source>
</evidence>
<dbReference type="PANTHER" id="PTHR12837:SF14">
    <property type="entry name" value="POLY(ADP-RIBOSE) GLYCOHYDROLASE"/>
    <property type="match status" value="1"/>
</dbReference>
<dbReference type="InterPro" id="IPR012674">
    <property type="entry name" value="Calycin"/>
</dbReference>
<name>A0A8J6H4J3_TENMO</name>
<evidence type="ECO:0000313" key="4">
    <source>
        <dbReference type="Proteomes" id="UP000719412"/>
    </source>
</evidence>
<feature type="domain" description="PARG catalytic Macro" evidence="2">
    <location>
        <begin position="834"/>
        <end position="886"/>
    </location>
</feature>
<reference evidence="3" key="2">
    <citation type="submission" date="2021-08" db="EMBL/GenBank/DDBJ databases">
        <authorList>
            <person name="Eriksson T."/>
        </authorList>
    </citation>
    <scope>NUCLEOTIDE SEQUENCE</scope>
    <source>
        <strain evidence="3">Stoneville</strain>
        <tissue evidence="3">Whole head</tissue>
    </source>
</reference>
<feature type="compositionally biased region" description="Basic and acidic residues" evidence="1">
    <location>
        <begin position="66"/>
        <end position="82"/>
    </location>
</feature>
<organism evidence="3 4">
    <name type="scientific">Tenebrio molitor</name>
    <name type="common">Yellow mealworm beetle</name>
    <dbReference type="NCBI Taxonomy" id="7067"/>
    <lineage>
        <taxon>Eukaryota</taxon>
        <taxon>Metazoa</taxon>
        <taxon>Ecdysozoa</taxon>
        <taxon>Arthropoda</taxon>
        <taxon>Hexapoda</taxon>
        <taxon>Insecta</taxon>
        <taxon>Pterygota</taxon>
        <taxon>Neoptera</taxon>
        <taxon>Endopterygota</taxon>
        <taxon>Coleoptera</taxon>
        <taxon>Polyphaga</taxon>
        <taxon>Cucujiformia</taxon>
        <taxon>Tenebrionidae</taxon>
        <taxon>Tenebrio</taxon>
    </lineage>
</organism>
<dbReference type="GO" id="GO:0005737">
    <property type="term" value="C:cytoplasm"/>
    <property type="evidence" value="ECO:0007669"/>
    <property type="project" value="TreeGrafter"/>
</dbReference>
<gene>
    <name evidence="3" type="ORF">GEV33_011102</name>
</gene>